<feature type="domain" description="Amidase" evidence="1">
    <location>
        <begin position="22"/>
        <end position="440"/>
    </location>
</feature>
<dbReference type="RefSeq" id="WP_244766401.1">
    <property type="nucleotide sequence ID" value="NZ_BSOP01000051.1"/>
</dbReference>
<dbReference type="Proteomes" id="UP001156702">
    <property type="component" value="Unassembled WGS sequence"/>
</dbReference>
<evidence type="ECO:0000313" key="2">
    <source>
        <dbReference type="EMBL" id="GLR54514.1"/>
    </source>
</evidence>
<dbReference type="SUPFAM" id="SSF75304">
    <property type="entry name" value="Amidase signature (AS) enzymes"/>
    <property type="match status" value="1"/>
</dbReference>
<reference evidence="3" key="1">
    <citation type="journal article" date="2019" name="Int. J. Syst. Evol. Microbiol.">
        <title>The Global Catalogue of Microorganisms (GCM) 10K type strain sequencing project: providing services to taxonomists for standard genome sequencing and annotation.</title>
        <authorList>
            <consortium name="The Broad Institute Genomics Platform"/>
            <consortium name="The Broad Institute Genome Sequencing Center for Infectious Disease"/>
            <person name="Wu L."/>
            <person name="Ma J."/>
        </authorList>
    </citation>
    <scope>NUCLEOTIDE SEQUENCE [LARGE SCALE GENOMIC DNA]</scope>
    <source>
        <strain evidence="3">NBRC 102122</strain>
    </source>
</reference>
<proteinExistence type="predicted"/>
<evidence type="ECO:0000259" key="1">
    <source>
        <dbReference type="Pfam" id="PF01425"/>
    </source>
</evidence>
<gene>
    <name evidence="2" type="ORF">GCM10007923_57310</name>
</gene>
<dbReference type="InterPro" id="IPR000120">
    <property type="entry name" value="Amidase"/>
</dbReference>
<name>A0ABQ5ZS06_9HYPH</name>
<evidence type="ECO:0000313" key="3">
    <source>
        <dbReference type="Proteomes" id="UP001156702"/>
    </source>
</evidence>
<dbReference type="InterPro" id="IPR036928">
    <property type="entry name" value="AS_sf"/>
</dbReference>
<dbReference type="PANTHER" id="PTHR11895">
    <property type="entry name" value="TRANSAMIDASE"/>
    <property type="match status" value="1"/>
</dbReference>
<dbReference type="EMBL" id="BSOP01000051">
    <property type="protein sequence ID" value="GLR54514.1"/>
    <property type="molecule type" value="Genomic_DNA"/>
</dbReference>
<dbReference type="Gene3D" id="3.90.1300.10">
    <property type="entry name" value="Amidase signature (AS) domain"/>
    <property type="match status" value="1"/>
</dbReference>
<organism evidence="2 3">
    <name type="scientific">Shinella yambaruensis</name>
    <dbReference type="NCBI Taxonomy" id="415996"/>
    <lineage>
        <taxon>Bacteria</taxon>
        <taxon>Pseudomonadati</taxon>
        <taxon>Pseudomonadota</taxon>
        <taxon>Alphaproteobacteria</taxon>
        <taxon>Hyphomicrobiales</taxon>
        <taxon>Rhizobiaceae</taxon>
        <taxon>Shinella</taxon>
    </lineage>
</organism>
<protein>
    <submittedName>
        <fullName evidence="2">Amidase</fullName>
    </submittedName>
</protein>
<dbReference type="InterPro" id="IPR023631">
    <property type="entry name" value="Amidase_dom"/>
</dbReference>
<keyword evidence="3" id="KW-1185">Reference proteome</keyword>
<accession>A0ABQ5ZS06</accession>
<dbReference type="PANTHER" id="PTHR11895:SF176">
    <property type="entry name" value="AMIDASE AMID-RELATED"/>
    <property type="match status" value="1"/>
</dbReference>
<comment type="caution">
    <text evidence="2">The sequence shown here is derived from an EMBL/GenBank/DDBJ whole genome shotgun (WGS) entry which is preliminary data.</text>
</comment>
<sequence length="463" mass="49561">MSPLTIAEAGRKLAAKTVSPVELTRECLDRIEALNPTLAAFITVTGERALADARAAEERMMKDQRRTPLDGIPIAHKDLFETAGILTSAHSRILQDNVPSSDATVVRRLADAGTVMLGKLATLEFALAGPSFDLPWPPARNPWNPDYFTSGSSSGTAAAVACGMALGGTATDTGGSIRGPAAMCGVSGIKPTFGRCSRSGVIPLAHTLDHIGPMAWTAQDCALLLQEMAGFDPSDRASADVPVPDFSGEIGKSLRGLKVGVVAHFHERDNPVSEETAVAVSQAIEILRDGGAVVSDVKLSSLAEYSSANRVIMNAEAAAYHEQTLRSRFRDFGERLRHRLLLASFMTSNDYIQAQRRRRELCDEFAQAMETVDVLITAASASEAPLIEDVPFWDGLEKPSFALPWNLTGYPAIAVCMGFGPKGLPLSVQIGGRPFGEATLFQVATLLETSTPWRQRRPVLCSS</sequence>
<dbReference type="Pfam" id="PF01425">
    <property type="entry name" value="Amidase"/>
    <property type="match status" value="1"/>
</dbReference>